<dbReference type="AlphaFoldDB" id="A0A9P4IFL1"/>
<proteinExistence type="predicted"/>
<name>A0A9P4IFL1_9PEZI</name>
<gene>
    <name evidence="2" type="ORF">NA57DRAFT_57554</name>
</gene>
<protein>
    <submittedName>
        <fullName evidence="2">Uncharacterized protein</fullName>
    </submittedName>
</protein>
<dbReference type="EMBL" id="ML978127">
    <property type="protein sequence ID" value="KAF2098400.1"/>
    <property type="molecule type" value="Genomic_DNA"/>
</dbReference>
<evidence type="ECO:0000313" key="3">
    <source>
        <dbReference type="Proteomes" id="UP000799772"/>
    </source>
</evidence>
<sequence length="206" mass="21960">MAEQLAVAGHAHHCPRVCVQDCSYPIRLLASAQAGPTPRAGGIVSRAPPSTYAIADRSARVAGARWMAALQFSGRGERESGRAATRPAAPTRRRKRNGHDSRHDTTHCCFQLCPADPTLSLCTLSILCAFALSAATYRDGLHVTKPPLRHHSGLQRASKTPVSPGVVDVSVQLPIAGAASALAQLKIRFIVTDSARSCVLRRSARQ</sequence>
<dbReference type="Proteomes" id="UP000799772">
    <property type="component" value="Unassembled WGS sequence"/>
</dbReference>
<feature type="region of interest" description="Disordered" evidence="1">
    <location>
        <begin position="75"/>
        <end position="103"/>
    </location>
</feature>
<keyword evidence="3" id="KW-1185">Reference proteome</keyword>
<accession>A0A9P4IFL1</accession>
<reference evidence="2" key="1">
    <citation type="journal article" date="2020" name="Stud. Mycol.">
        <title>101 Dothideomycetes genomes: a test case for predicting lifestyles and emergence of pathogens.</title>
        <authorList>
            <person name="Haridas S."/>
            <person name="Albert R."/>
            <person name="Binder M."/>
            <person name="Bloem J."/>
            <person name="Labutti K."/>
            <person name="Salamov A."/>
            <person name="Andreopoulos B."/>
            <person name="Baker S."/>
            <person name="Barry K."/>
            <person name="Bills G."/>
            <person name="Bluhm B."/>
            <person name="Cannon C."/>
            <person name="Castanera R."/>
            <person name="Culley D."/>
            <person name="Daum C."/>
            <person name="Ezra D."/>
            <person name="Gonzalez J."/>
            <person name="Henrissat B."/>
            <person name="Kuo A."/>
            <person name="Liang C."/>
            <person name="Lipzen A."/>
            <person name="Lutzoni F."/>
            <person name="Magnuson J."/>
            <person name="Mondo S."/>
            <person name="Nolan M."/>
            <person name="Ohm R."/>
            <person name="Pangilinan J."/>
            <person name="Park H.-J."/>
            <person name="Ramirez L."/>
            <person name="Alfaro M."/>
            <person name="Sun H."/>
            <person name="Tritt A."/>
            <person name="Yoshinaga Y."/>
            <person name="Zwiers L.-H."/>
            <person name="Turgeon B."/>
            <person name="Goodwin S."/>
            <person name="Spatafora J."/>
            <person name="Crous P."/>
            <person name="Grigoriev I."/>
        </authorList>
    </citation>
    <scope>NUCLEOTIDE SEQUENCE</scope>
    <source>
        <strain evidence="2">CBS 133067</strain>
    </source>
</reference>
<comment type="caution">
    <text evidence="2">The sequence shown here is derived from an EMBL/GenBank/DDBJ whole genome shotgun (WGS) entry which is preliminary data.</text>
</comment>
<evidence type="ECO:0000256" key="1">
    <source>
        <dbReference type="SAM" id="MobiDB-lite"/>
    </source>
</evidence>
<evidence type="ECO:0000313" key="2">
    <source>
        <dbReference type="EMBL" id="KAF2098400.1"/>
    </source>
</evidence>
<organism evidence="2 3">
    <name type="scientific">Rhizodiscina lignyota</name>
    <dbReference type="NCBI Taxonomy" id="1504668"/>
    <lineage>
        <taxon>Eukaryota</taxon>
        <taxon>Fungi</taxon>
        <taxon>Dikarya</taxon>
        <taxon>Ascomycota</taxon>
        <taxon>Pezizomycotina</taxon>
        <taxon>Dothideomycetes</taxon>
        <taxon>Pleosporomycetidae</taxon>
        <taxon>Aulographales</taxon>
        <taxon>Rhizodiscinaceae</taxon>
        <taxon>Rhizodiscina</taxon>
    </lineage>
</organism>